<dbReference type="Gene3D" id="1.10.10.10">
    <property type="entry name" value="Winged helix-like DNA-binding domain superfamily/Winged helix DNA-binding domain"/>
    <property type="match status" value="1"/>
</dbReference>
<accession>A0A1I0GE52</accession>
<dbReference type="GO" id="GO:0003700">
    <property type="term" value="F:DNA-binding transcription factor activity"/>
    <property type="evidence" value="ECO:0007669"/>
    <property type="project" value="InterPro"/>
</dbReference>
<comment type="similarity">
    <text evidence="1">Belongs to the LysR transcriptional regulatory family.</text>
</comment>
<dbReference type="SUPFAM" id="SSF46785">
    <property type="entry name" value="Winged helix' DNA-binding domain"/>
    <property type="match status" value="1"/>
</dbReference>
<dbReference type="InterPro" id="IPR005119">
    <property type="entry name" value="LysR_subst-bd"/>
</dbReference>
<reference evidence="8" key="1">
    <citation type="submission" date="2016-10" db="EMBL/GenBank/DDBJ databases">
        <authorList>
            <person name="Varghese N."/>
            <person name="Submissions S."/>
        </authorList>
    </citation>
    <scope>NUCLEOTIDE SEQUENCE [LARGE SCALE GENOMIC DNA]</scope>
    <source>
        <strain evidence="8">CGMCC 1.6489</strain>
    </source>
</reference>
<keyword evidence="4" id="KW-0804">Transcription</keyword>
<keyword evidence="3" id="KW-0238">DNA-binding</keyword>
<dbReference type="AlphaFoldDB" id="A0A1I0GE52"/>
<keyword evidence="2" id="KW-0805">Transcription regulation</keyword>
<proteinExistence type="inferred from homology"/>
<dbReference type="InterPro" id="IPR036390">
    <property type="entry name" value="WH_DNA-bd_sf"/>
</dbReference>
<dbReference type="GO" id="GO:0000976">
    <property type="term" value="F:transcription cis-regulatory region binding"/>
    <property type="evidence" value="ECO:0007669"/>
    <property type="project" value="TreeGrafter"/>
</dbReference>
<evidence type="ECO:0000256" key="2">
    <source>
        <dbReference type="ARBA" id="ARBA00023015"/>
    </source>
</evidence>
<feature type="compositionally biased region" description="Polar residues" evidence="5">
    <location>
        <begin position="295"/>
        <end position="314"/>
    </location>
</feature>
<feature type="region of interest" description="Disordered" evidence="5">
    <location>
        <begin position="294"/>
        <end position="314"/>
    </location>
</feature>
<dbReference type="STRING" id="430453.SAMN04487962_11748"/>
<dbReference type="PROSITE" id="PS50931">
    <property type="entry name" value="HTH_LYSR"/>
    <property type="match status" value="1"/>
</dbReference>
<dbReference type="PRINTS" id="PR00039">
    <property type="entry name" value="HTHLYSR"/>
</dbReference>
<protein>
    <submittedName>
        <fullName evidence="7">LysR family transcriptional regulator, transcriptional activator of nhaA</fullName>
    </submittedName>
</protein>
<dbReference type="Proteomes" id="UP000198762">
    <property type="component" value="Unassembled WGS sequence"/>
</dbReference>
<dbReference type="RefSeq" id="WP_091853724.1">
    <property type="nucleotide sequence ID" value="NZ_FOHZ01000017.1"/>
</dbReference>
<dbReference type="OrthoDB" id="464481at2"/>
<dbReference type="Pfam" id="PF00126">
    <property type="entry name" value="HTH_1"/>
    <property type="match status" value="1"/>
</dbReference>
<dbReference type="InterPro" id="IPR036388">
    <property type="entry name" value="WH-like_DNA-bd_sf"/>
</dbReference>
<feature type="domain" description="HTH lysR-type" evidence="6">
    <location>
        <begin position="1"/>
        <end position="60"/>
    </location>
</feature>
<evidence type="ECO:0000313" key="7">
    <source>
        <dbReference type="EMBL" id="SET69136.1"/>
    </source>
</evidence>
<evidence type="ECO:0000256" key="4">
    <source>
        <dbReference type="ARBA" id="ARBA00023163"/>
    </source>
</evidence>
<name>A0A1I0GE52_9GAMM</name>
<evidence type="ECO:0000256" key="3">
    <source>
        <dbReference type="ARBA" id="ARBA00023125"/>
    </source>
</evidence>
<dbReference type="Gene3D" id="3.40.190.290">
    <property type="match status" value="1"/>
</dbReference>
<dbReference type="InterPro" id="IPR000847">
    <property type="entry name" value="LysR_HTH_N"/>
</dbReference>
<evidence type="ECO:0000256" key="5">
    <source>
        <dbReference type="SAM" id="MobiDB-lite"/>
    </source>
</evidence>
<evidence type="ECO:0000259" key="6">
    <source>
        <dbReference type="PROSITE" id="PS50931"/>
    </source>
</evidence>
<dbReference type="PANTHER" id="PTHR30126">
    <property type="entry name" value="HTH-TYPE TRANSCRIPTIONAL REGULATOR"/>
    <property type="match status" value="1"/>
</dbReference>
<evidence type="ECO:0000313" key="8">
    <source>
        <dbReference type="Proteomes" id="UP000198762"/>
    </source>
</evidence>
<dbReference type="SUPFAM" id="SSF53850">
    <property type="entry name" value="Periplasmic binding protein-like II"/>
    <property type="match status" value="1"/>
</dbReference>
<sequence>MKLNYHHLYYFWQVARTGHLTRTANALHISQSALSGQIRKLEDSLGYELFIREGRRLKLSEAGRLAFSYAEDIFRQGEELAAMFASGARPNREVLRIGAVATLSRNFQEAFLQPLLGREDLELSLQSGHLDELLRRLSAHRLDLILANQAIQGDDQNPWRSRLIARQSVSIIGPPGLESRDGFPAMLSDRALLVPGAENSIRQAFEQLCDYHRFQPRIAAEVDDMALMRLLTRDTGHLAILPPVVVRDELRNGTLEDYGALPGVYEEFYAINIRRQFETDTIRELMAQPADSFLGLNSESENQPQASRVTSPGT</sequence>
<dbReference type="PANTHER" id="PTHR30126:SF98">
    <property type="entry name" value="HTH-TYPE TRANSCRIPTIONAL ACTIVATOR BAUR"/>
    <property type="match status" value="1"/>
</dbReference>
<organism evidence="7 8">
    <name type="scientific">Marinobacter segnicrescens</name>
    <dbReference type="NCBI Taxonomy" id="430453"/>
    <lineage>
        <taxon>Bacteria</taxon>
        <taxon>Pseudomonadati</taxon>
        <taxon>Pseudomonadota</taxon>
        <taxon>Gammaproteobacteria</taxon>
        <taxon>Pseudomonadales</taxon>
        <taxon>Marinobacteraceae</taxon>
        <taxon>Marinobacter</taxon>
    </lineage>
</organism>
<dbReference type="FunFam" id="1.10.10.10:FF:000001">
    <property type="entry name" value="LysR family transcriptional regulator"/>
    <property type="match status" value="1"/>
</dbReference>
<dbReference type="EMBL" id="FOHZ01000017">
    <property type="protein sequence ID" value="SET69136.1"/>
    <property type="molecule type" value="Genomic_DNA"/>
</dbReference>
<dbReference type="Pfam" id="PF03466">
    <property type="entry name" value="LysR_substrate"/>
    <property type="match status" value="1"/>
</dbReference>
<gene>
    <name evidence="7" type="ORF">SAMN04487962_11748</name>
</gene>
<keyword evidence="8" id="KW-1185">Reference proteome</keyword>
<evidence type="ECO:0000256" key="1">
    <source>
        <dbReference type="ARBA" id="ARBA00009437"/>
    </source>
</evidence>